<organism evidence="1 2">
    <name type="scientific">Salmonella paratyphi B (strain ATCC BAA-1250 / SPB7)</name>
    <dbReference type="NCBI Taxonomy" id="1016998"/>
    <lineage>
        <taxon>Bacteria</taxon>
        <taxon>Pseudomonadati</taxon>
        <taxon>Pseudomonadota</taxon>
        <taxon>Gammaproteobacteria</taxon>
        <taxon>Enterobacterales</taxon>
        <taxon>Enterobacteriaceae</taxon>
        <taxon>Salmonella</taxon>
    </lineage>
</organism>
<dbReference type="EMBL" id="CP000886">
    <property type="protein sequence ID" value="ABX66273.1"/>
    <property type="molecule type" value="Genomic_DNA"/>
</dbReference>
<evidence type="ECO:0000313" key="2">
    <source>
        <dbReference type="Proteomes" id="UP000008556"/>
    </source>
</evidence>
<evidence type="ECO:0000313" key="1">
    <source>
        <dbReference type="EMBL" id="ABX66273.1"/>
    </source>
</evidence>
<dbReference type="Proteomes" id="UP000008556">
    <property type="component" value="Chromosome"/>
</dbReference>
<name>A0A6C6YYH5_SALPB</name>
<reference evidence="1 2" key="1">
    <citation type="submission" date="2007-11" db="EMBL/GenBank/DDBJ databases">
        <authorList>
            <consortium name="The Salmonella enterica serovar Paratyphi B Genome Sequencing Project"/>
            <person name="McClelland M."/>
            <person name="Sanderson E.K."/>
            <person name="Porwollik S."/>
            <person name="Spieth J."/>
            <person name="Clifton W.S."/>
            <person name="Fulton R."/>
            <person name="Cordes M."/>
            <person name="Wollam A."/>
            <person name="Shah N."/>
            <person name="Pepin K."/>
            <person name="Bhonagiri V."/>
            <person name="Nash W."/>
            <person name="Johnson M."/>
            <person name="Thiruvilangam P."/>
            <person name="Wilson R."/>
        </authorList>
    </citation>
    <scope>NUCLEOTIDE SEQUENCE [LARGE SCALE GENOMIC DNA]</scope>
    <source>
        <strain evidence="2">ATCC BAA-1250 / SPB7</strain>
    </source>
</reference>
<accession>A0A6C6YYH5</accession>
<sequence length="35" mass="3842">MFKYNSVSGYFMSNGKIVSGKTSALPRTPLARVYA</sequence>
<proteinExistence type="predicted"/>
<protein>
    <submittedName>
        <fullName evidence="1">Uncharacterized protein</fullName>
    </submittedName>
</protein>
<dbReference type="KEGG" id="spq:SPAB_00849"/>
<gene>
    <name evidence="1" type="ordered locus">SPAB_00849</name>
</gene>
<dbReference type="AlphaFoldDB" id="A0A6C6YYH5"/>